<name>A0AAV3ZK34_9GAST</name>
<comment type="caution">
    <text evidence="1">The sequence shown here is derived from an EMBL/GenBank/DDBJ whole genome shotgun (WGS) entry which is preliminary data.</text>
</comment>
<reference evidence="1 2" key="1">
    <citation type="journal article" date="2021" name="Elife">
        <title>Chloroplast acquisition without the gene transfer in kleptoplastic sea slugs, Plakobranchus ocellatus.</title>
        <authorList>
            <person name="Maeda T."/>
            <person name="Takahashi S."/>
            <person name="Yoshida T."/>
            <person name="Shimamura S."/>
            <person name="Takaki Y."/>
            <person name="Nagai Y."/>
            <person name="Toyoda A."/>
            <person name="Suzuki Y."/>
            <person name="Arimoto A."/>
            <person name="Ishii H."/>
            <person name="Satoh N."/>
            <person name="Nishiyama T."/>
            <person name="Hasebe M."/>
            <person name="Maruyama T."/>
            <person name="Minagawa J."/>
            <person name="Obokata J."/>
            <person name="Shigenobu S."/>
        </authorList>
    </citation>
    <scope>NUCLEOTIDE SEQUENCE [LARGE SCALE GENOMIC DNA]</scope>
</reference>
<evidence type="ECO:0000313" key="2">
    <source>
        <dbReference type="Proteomes" id="UP000735302"/>
    </source>
</evidence>
<proteinExistence type="predicted"/>
<gene>
    <name evidence="1" type="ORF">PoB_002139300</name>
</gene>
<dbReference type="AlphaFoldDB" id="A0AAV3ZK34"/>
<dbReference type="EMBL" id="BLXT01002480">
    <property type="protein sequence ID" value="GFN94887.1"/>
    <property type="molecule type" value="Genomic_DNA"/>
</dbReference>
<protein>
    <submittedName>
        <fullName evidence="1">Uncharacterized protein</fullName>
    </submittedName>
</protein>
<organism evidence="1 2">
    <name type="scientific">Plakobranchus ocellatus</name>
    <dbReference type="NCBI Taxonomy" id="259542"/>
    <lineage>
        <taxon>Eukaryota</taxon>
        <taxon>Metazoa</taxon>
        <taxon>Spiralia</taxon>
        <taxon>Lophotrochozoa</taxon>
        <taxon>Mollusca</taxon>
        <taxon>Gastropoda</taxon>
        <taxon>Heterobranchia</taxon>
        <taxon>Euthyneura</taxon>
        <taxon>Panpulmonata</taxon>
        <taxon>Sacoglossa</taxon>
        <taxon>Placobranchoidea</taxon>
        <taxon>Plakobranchidae</taxon>
        <taxon>Plakobranchus</taxon>
    </lineage>
</organism>
<sequence>MISSFYSPCQAAAPVANLRWNTREKLTLQIQGGLTTIPPPAILLTQDIILVIILNLPSRPFFSSSIHCHSPQNRIVHDSIPSSSGTRQNQNFVMLKTHKKSLTVGLVAKNSISKLSLPYFGRIHEQMNINGSRNPVIVYDLNLLFSLVQNFRYADARGKVS</sequence>
<keyword evidence="2" id="KW-1185">Reference proteome</keyword>
<evidence type="ECO:0000313" key="1">
    <source>
        <dbReference type="EMBL" id="GFN94887.1"/>
    </source>
</evidence>
<dbReference type="Proteomes" id="UP000735302">
    <property type="component" value="Unassembled WGS sequence"/>
</dbReference>
<accession>A0AAV3ZK34</accession>